<dbReference type="Gene3D" id="3.90.75.10">
    <property type="entry name" value="Homing Intron 3 (I-ppo) Encoded Endonuclease, Chain A"/>
    <property type="match status" value="1"/>
</dbReference>
<dbReference type="RefSeq" id="WP_387714695.1">
    <property type="nucleotide sequence ID" value="NZ_JBIAPI010000001.1"/>
</dbReference>
<proteinExistence type="predicted"/>
<keyword evidence="1" id="KW-0175">Coiled coil</keyword>
<evidence type="ECO:0000313" key="3">
    <source>
        <dbReference type="EMBL" id="MFF3222559.1"/>
    </source>
</evidence>
<feature type="domain" description="HNH nuclease" evidence="2">
    <location>
        <begin position="96"/>
        <end position="126"/>
    </location>
</feature>
<dbReference type="InterPro" id="IPR003615">
    <property type="entry name" value="HNH_nuc"/>
</dbReference>
<protein>
    <submittedName>
        <fullName evidence="3">HNH endonuclease</fullName>
    </submittedName>
</protein>
<accession>A0ABW6QNP3</accession>
<feature type="coiled-coil region" evidence="1">
    <location>
        <begin position="133"/>
        <end position="160"/>
    </location>
</feature>
<dbReference type="SUPFAM" id="SSF54060">
    <property type="entry name" value="His-Me finger endonucleases"/>
    <property type="match status" value="1"/>
</dbReference>
<keyword evidence="3" id="KW-0255">Endonuclease</keyword>
<dbReference type="InterPro" id="IPR044930">
    <property type="entry name" value="Homing_endonuclease_His-Me"/>
</dbReference>
<name>A0ABW6QNP3_9NOCA</name>
<evidence type="ECO:0000259" key="2">
    <source>
        <dbReference type="Pfam" id="PF13392"/>
    </source>
</evidence>
<keyword evidence="4" id="KW-1185">Reference proteome</keyword>
<dbReference type="Pfam" id="PF13392">
    <property type="entry name" value="HNH_3"/>
    <property type="match status" value="1"/>
</dbReference>
<dbReference type="EMBL" id="JBIAPI010000001">
    <property type="protein sequence ID" value="MFF3222559.1"/>
    <property type="molecule type" value="Genomic_DNA"/>
</dbReference>
<dbReference type="GO" id="GO:0004519">
    <property type="term" value="F:endonuclease activity"/>
    <property type="evidence" value="ECO:0007669"/>
    <property type="project" value="UniProtKB-KW"/>
</dbReference>
<evidence type="ECO:0000256" key="1">
    <source>
        <dbReference type="SAM" id="Coils"/>
    </source>
</evidence>
<keyword evidence="3" id="KW-0540">Nuclease</keyword>
<dbReference type="Proteomes" id="UP001601948">
    <property type="component" value="Unassembled WGS sequence"/>
</dbReference>
<keyword evidence="3" id="KW-0378">Hydrolase</keyword>
<sequence length="168" mass="19544">MRTCIHEGCDRPTEKMKLCRSHYWKEWSRREGPRKKIAPKGSGIEEKLRFIGWEVDDQTGCWNWLGLIDKHGYGVMARTAVGQFAHRASYHVFVEPVIKGMPIHHKCANRRCMNPSHLELTSQRDNLGEMFLRNFYEKRIAALEAENRELLARLRSSTRARSSTTTSV</sequence>
<reference evidence="3 4" key="1">
    <citation type="submission" date="2024-10" db="EMBL/GenBank/DDBJ databases">
        <title>The Natural Products Discovery Center: Release of the First 8490 Sequenced Strains for Exploring Actinobacteria Biosynthetic Diversity.</title>
        <authorList>
            <person name="Kalkreuter E."/>
            <person name="Kautsar S.A."/>
            <person name="Yang D."/>
            <person name="Bader C.D."/>
            <person name="Teijaro C.N."/>
            <person name="Fluegel L."/>
            <person name="Davis C.M."/>
            <person name="Simpson J.R."/>
            <person name="Lauterbach L."/>
            <person name="Steele A.D."/>
            <person name="Gui C."/>
            <person name="Meng S."/>
            <person name="Li G."/>
            <person name="Viehrig K."/>
            <person name="Ye F."/>
            <person name="Su P."/>
            <person name="Kiefer A.F."/>
            <person name="Nichols A."/>
            <person name="Cepeda A.J."/>
            <person name="Yan W."/>
            <person name="Fan B."/>
            <person name="Jiang Y."/>
            <person name="Adhikari A."/>
            <person name="Zheng C.-J."/>
            <person name="Schuster L."/>
            <person name="Cowan T.M."/>
            <person name="Smanski M.J."/>
            <person name="Chevrette M.G."/>
            <person name="De Carvalho L.P.S."/>
            <person name="Shen B."/>
        </authorList>
    </citation>
    <scope>NUCLEOTIDE SEQUENCE [LARGE SCALE GENOMIC DNA]</scope>
    <source>
        <strain evidence="3 4">NPDC003040</strain>
    </source>
</reference>
<organism evidence="3 4">
    <name type="scientific">Nocardia suismassiliense</name>
    <dbReference type="NCBI Taxonomy" id="2077092"/>
    <lineage>
        <taxon>Bacteria</taxon>
        <taxon>Bacillati</taxon>
        <taxon>Actinomycetota</taxon>
        <taxon>Actinomycetes</taxon>
        <taxon>Mycobacteriales</taxon>
        <taxon>Nocardiaceae</taxon>
        <taxon>Nocardia</taxon>
    </lineage>
</organism>
<evidence type="ECO:0000313" key="4">
    <source>
        <dbReference type="Proteomes" id="UP001601948"/>
    </source>
</evidence>
<comment type="caution">
    <text evidence="3">The sequence shown here is derived from an EMBL/GenBank/DDBJ whole genome shotgun (WGS) entry which is preliminary data.</text>
</comment>
<dbReference type="InterPro" id="IPR044925">
    <property type="entry name" value="His-Me_finger_sf"/>
</dbReference>
<gene>
    <name evidence="3" type="ORF">ACFYV7_07165</name>
</gene>